<evidence type="ECO:0000256" key="5">
    <source>
        <dbReference type="SAM" id="Phobius"/>
    </source>
</evidence>
<feature type="domain" description="Fibronectin type-III" evidence="6">
    <location>
        <begin position="323"/>
        <end position="418"/>
    </location>
</feature>
<dbReference type="InterPro" id="IPR003961">
    <property type="entry name" value="FN3_dom"/>
</dbReference>
<keyword evidence="5" id="KW-0812">Transmembrane</keyword>
<keyword evidence="5" id="KW-0472">Membrane</keyword>
<keyword evidence="5" id="KW-1133">Transmembrane helix</keyword>
<dbReference type="AlphaFoldDB" id="A0A1B1BI79"/>
<dbReference type="EMBL" id="CP016282">
    <property type="protein sequence ID" value="ANP72282.1"/>
    <property type="molecule type" value="Genomic_DNA"/>
</dbReference>
<feature type="domain" description="Fibronectin type-III" evidence="6">
    <location>
        <begin position="610"/>
        <end position="699"/>
    </location>
</feature>
<keyword evidence="3" id="KW-0624">Polysaccharide degradation</keyword>
<reference evidence="7 8" key="1">
    <citation type="submission" date="2016-06" db="EMBL/GenBank/DDBJ databases">
        <title>Genome sequencing of Cryobacterium arcticum PAMC 27867.</title>
        <authorList>
            <person name="Lee J."/>
            <person name="Kim O.-S."/>
        </authorList>
    </citation>
    <scope>NUCLEOTIDE SEQUENCE [LARGE SCALE GENOMIC DNA]</scope>
    <source>
        <strain evidence="7 8">PAMC 27867</strain>
    </source>
</reference>
<keyword evidence="2" id="KW-0378">Hydrolase</keyword>
<accession>A0A1B1BI79</accession>
<dbReference type="PATRIC" id="fig|670052.7.peg.1372"/>
<dbReference type="PANTHER" id="PTHR13817">
    <property type="entry name" value="TITIN"/>
    <property type="match status" value="1"/>
</dbReference>
<feature type="compositionally biased region" description="Pro residues" evidence="4">
    <location>
        <begin position="1100"/>
        <end position="1124"/>
    </location>
</feature>
<evidence type="ECO:0000259" key="6">
    <source>
        <dbReference type="PROSITE" id="PS50853"/>
    </source>
</evidence>
<dbReference type="SMART" id="SM00060">
    <property type="entry name" value="FN3"/>
    <property type="match status" value="8"/>
</dbReference>
<dbReference type="Pfam" id="PF00041">
    <property type="entry name" value="fn3"/>
    <property type="match status" value="6"/>
</dbReference>
<feature type="domain" description="Fibronectin type-III" evidence="6">
    <location>
        <begin position="797"/>
        <end position="886"/>
    </location>
</feature>
<dbReference type="Gene3D" id="2.60.40.10">
    <property type="entry name" value="Immunoglobulins"/>
    <property type="match status" value="8"/>
</dbReference>
<keyword evidence="3" id="KW-0119">Carbohydrate metabolism</keyword>
<dbReference type="PANTHER" id="PTHR13817:SF73">
    <property type="entry name" value="FIBRONECTIN TYPE-III DOMAIN-CONTAINING PROTEIN"/>
    <property type="match status" value="1"/>
</dbReference>
<evidence type="ECO:0000313" key="7">
    <source>
        <dbReference type="EMBL" id="ANP72282.1"/>
    </source>
</evidence>
<name>A0A1B1BI79_9MICO</name>
<dbReference type="CDD" id="cd00063">
    <property type="entry name" value="FN3"/>
    <property type="match status" value="4"/>
</dbReference>
<proteinExistence type="predicted"/>
<gene>
    <name evidence="7" type="ORF">PA27867_1320</name>
</gene>
<protein>
    <recommendedName>
        <fullName evidence="6">Fibronectin type-III domain-containing protein</fullName>
    </recommendedName>
</protein>
<dbReference type="STRING" id="670052.PA27867_1320"/>
<organism evidence="7 8">
    <name type="scientific">Cryobacterium arcticum</name>
    <dbReference type="NCBI Taxonomy" id="670052"/>
    <lineage>
        <taxon>Bacteria</taxon>
        <taxon>Bacillati</taxon>
        <taxon>Actinomycetota</taxon>
        <taxon>Actinomycetes</taxon>
        <taxon>Micrococcales</taxon>
        <taxon>Microbacteriaceae</taxon>
        <taxon>Cryobacterium</taxon>
    </lineage>
</organism>
<keyword evidence="1" id="KW-0677">Repeat</keyword>
<keyword evidence="2" id="KW-0326">Glycosidase</keyword>
<feature type="domain" description="Fibronectin type-III" evidence="6">
    <location>
        <begin position="422"/>
        <end position="508"/>
    </location>
</feature>
<dbReference type="GO" id="GO:0000272">
    <property type="term" value="P:polysaccharide catabolic process"/>
    <property type="evidence" value="ECO:0007669"/>
    <property type="project" value="UniProtKB-KW"/>
</dbReference>
<dbReference type="InterPro" id="IPR050964">
    <property type="entry name" value="Striated_Muscle_Regulatory"/>
</dbReference>
<feature type="domain" description="Fibronectin type-III" evidence="6">
    <location>
        <begin position="896"/>
        <end position="991"/>
    </location>
</feature>
<sequence length="1186" mass="117417">MAAARVREAEIYCPFDVGEPVTTRHIARHRSLDFARPVWRAVARAAVLGLAATLAVAPSLLSTSAASASTIDGNETINNTLEMTAYFFTIAPFQSFTPDYSGVLESVSVVGTWDPENGALSVTADLQAVDGLGNPTGPVLEQYSLTQTGLQPFGWLNKATFVSDGAVVQGGHTYALTLRGATSAVGLPFTQGYSGGAAGGKGSYYNQQFLNGGFDFYFSTRISGIAEPGAPTVTSATALSKTTAEVTLTPSTVLGDVPITGYTVTADPSGQSCTIDPSAVPLSCTITNLTAGDTNTFTATTNTIGGPASATATSNAVTQPADAPGPPAGVAAARTAKTVATVTVTPPTQSDMPVTAYRVTSADAAHSCDIADTAAVPLACDVTGLTIGDTYSFAATATSGAGTSVASAASAPVSFDPAVPDAPTPPTAQMDGKTAAVVTFAAPDSDRAITGYTVTSAPDGKTCATTTALTCTVTGLTMGTDYTFTATATSKIGTSVASAASNAVSYQPLVPGAPASVVAVSSGKTVATVTVTAPQTGSDLPITKYTVMSASTPDSCEITDLTGSELSCDVTGLTIGTTYTFTATATSAAGTSAASAASNPVRRAPVVPDAPAAPTAHMDGKTSAVVTFAAPDSDRAITGYTVTSTPGGKTCTTTALTCTVTGLTIGTDYTFTVTATSTVGDSTSSPASNPVVYRPVAPDAPAAVTAVSSAKSVAAVAVTPPADPSDRPITQYTVTSTTTADSCTITDVTATPLTCDITGLSIGTPYAFTATATSAAGTSVASIVSNSILRTPVAPDLPASVTATSTGATTADVVLTPPAAPSDRPITSYTVTASPGGLTCTTTDVTATVIGCTITGLTRGESYTFTATATSSAGTSAALPGSTPPASDPVIPSTLPSAPLNVAVVPSETSVTLSWAAPVDDGGQPLDDYQVSYRATGDTTWSRAVPVVGLSTRLLGLADGTEYELRVAASTAVGTGPDVIVTATPFTFSPALTLADGSALAGATVKRGDTLTITGSDLPIGAAVTVELHSTPVTLGTATVGGNGRFSLPVTIPADAPAGAHTVVLGLRGTGAPLVESRTAITVFVPAAVEPIPTAAPTGEPTPTPAPVAPAPATPTPTATPPATPATTPAAAATAAAPTATATAPARPKATLAATGVDTGWLLWCAGTLLLGGSVLALRARRRARG</sequence>
<evidence type="ECO:0000256" key="2">
    <source>
        <dbReference type="ARBA" id="ARBA00023295"/>
    </source>
</evidence>
<feature type="domain" description="Fibronectin type-III" evidence="6">
    <location>
        <begin position="513"/>
        <end position="609"/>
    </location>
</feature>
<dbReference type="InterPro" id="IPR036116">
    <property type="entry name" value="FN3_sf"/>
</dbReference>
<feature type="region of interest" description="Disordered" evidence="4">
    <location>
        <begin position="1094"/>
        <end position="1148"/>
    </location>
</feature>
<feature type="domain" description="Fibronectin type-III" evidence="6">
    <location>
        <begin position="227"/>
        <end position="321"/>
    </location>
</feature>
<dbReference type="PROSITE" id="PS50853">
    <property type="entry name" value="FN3"/>
    <property type="match status" value="8"/>
</dbReference>
<feature type="domain" description="Fibronectin type-III" evidence="6">
    <location>
        <begin position="700"/>
        <end position="794"/>
    </location>
</feature>
<evidence type="ECO:0000256" key="4">
    <source>
        <dbReference type="SAM" id="MobiDB-lite"/>
    </source>
</evidence>
<dbReference type="InterPro" id="IPR013783">
    <property type="entry name" value="Ig-like_fold"/>
</dbReference>
<feature type="compositionally biased region" description="Low complexity" evidence="4">
    <location>
        <begin position="1125"/>
        <end position="1148"/>
    </location>
</feature>
<evidence type="ECO:0000256" key="3">
    <source>
        <dbReference type="ARBA" id="ARBA00023326"/>
    </source>
</evidence>
<evidence type="ECO:0000313" key="8">
    <source>
        <dbReference type="Proteomes" id="UP000092582"/>
    </source>
</evidence>
<dbReference type="Proteomes" id="UP000092582">
    <property type="component" value="Chromosome 1"/>
</dbReference>
<feature type="transmembrane region" description="Helical" evidence="5">
    <location>
        <begin position="1161"/>
        <end position="1180"/>
    </location>
</feature>
<keyword evidence="8" id="KW-1185">Reference proteome</keyword>
<evidence type="ECO:0000256" key="1">
    <source>
        <dbReference type="ARBA" id="ARBA00022737"/>
    </source>
</evidence>
<dbReference type="KEGG" id="cart:PA27867_1320"/>
<dbReference type="SUPFAM" id="SSF49265">
    <property type="entry name" value="Fibronectin type III"/>
    <property type="match status" value="4"/>
</dbReference>
<dbReference type="GO" id="GO:0016798">
    <property type="term" value="F:hydrolase activity, acting on glycosyl bonds"/>
    <property type="evidence" value="ECO:0007669"/>
    <property type="project" value="UniProtKB-KW"/>
</dbReference>